<dbReference type="SUPFAM" id="SSF111369">
    <property type="entry name" value="HlyD-like secretion proteins"/>
    <property type="match status" value="1"/>
</dbReference>
<name>Q2SUE4_BURTA</name>
<evidence type="ECO:0000256" key="1">
    <source>
        <dbReference type="SAM" id="Coils"/>
    </source>
</evidence>
<dbReference type="PRINTS" id="PR01490">
    <property type="entry name" value="RTXTOXIND"/>
</dbReference>
<feature type="region of interest" description="Disordered" evidence="2">
    <location>
        <begin position="77"/>
        <end position="122"/>
    </location>
</feature>
<evidence type="ECO:0000313" key="6">
    <source>
        <dbReference type="Proteomes" id="UP000001930"/>
    </source>
</evidence>
<organism evidence="5 6">
    <name type="scientific">Burkholderia thailandensis (strain ATCC 700388 / DSM 13276 / CCUG 48851 / CIP 106301 / E264)</name>
    <dbReference type="NCBI Taxonomy" id="271848"/>
    <lineage>
        <taxon>Bacteria</taxon>
        <taxon>Pseudomonadati</taxon>
        <taxon>Pseudomonadota</taxon>
        <taxon>Betaproteobacteria</taxon>
        <taxon>Burkholderiales</taxon>
        <taxon>Burkholderiaceae</taxon>
        <taxon>Burkholderia</taxon>
        <taxon>pseudomallei group</taxon>
    </lineage>
</organism>
<keyword evidence="1" id="KW-0175">Coiled coil</keyword>
<keyword evidence="3" id="KW-0812">Transmembrane</keyword>
<feature type="domain" description="AprE-like beta-barrel" evidence="4">
    <location>
        <begin position="424"/>
        <end position="517"/>
    </location>
</feature>
<dbReference type="PANTHER" id="PTHR30386:SF28">
    <property type="entry name" value="EXPORTED PROTEIN"/>
    <property type="match status" value="1"/>
</dbReference>
<dbReference type="Pfam" id="PF26002">
    <property type="entry name" value="Beta-barrel_AprE"/>
    <property type="match status" value="1"/>
</dbReference>
<sequence length="538" mass="59287">MSDKFRSGADAFRTIRIRRRDRCNRHRPQAARDVMTKRSGAARSRSRKSRDDIDKSLLATTGSTECRNRAAQLMRLLQDERKHDDDRANRRRRHAMPERETSNHSRDSNATFGSPSMTPNTPLFRTAAQEAQRTQTLGEIVLIRPVSFAVLASAAASMALGVILLFTFGTYTRRTTVDGVLTPDTGLVKVYAQQTGVVLKKNVVEGQHVTRGQMLYTVSTDLQSAAAGQTQAALIDQAQQRKASLQQELDKTKRLQQDERDTLQSKIASLRAELAGIDDQIAAQRTRTSLAADAASRYAGLLAQDYISKDQAQQREADLLDQRSKLNSLMRDRASTAQTLKEALNDLSGLSLKQQNQLSQIDRSVIDVDRTLIESEAKREFVVTAPETGTATAVIAEPGQTADTSHPLASIVPTDAHWQAYLFVPSAAVGFVHVGDRVLVRYQAYPYQKFGQYEASVVSIARTALSAAELATSGGPAAQTSSGTYYRITVALKSQSVTAYGKAQPLQAGMALQADILQERRRLYEWVLEPLYSLTGKL</sequence>
<feature type="region of interest" description="Disordered" evidence="2">
    <location>
        <begin position="21"/>
        <end position="57"/>
    </location>
</feature>
<evidence type="ECO:0000313" key="5">
    <source>
        <dbReference type="EMBL" id="ABC39228.1"/>
    </source>
</evidence>
<dbReference type="PANTHER" id="PTHR30386">
    <property type="entry name" value="MEMBRANE FUSION SUBUNIT OF EMRAB-TOLC MULTIDRUG EFFLUX PUMP"/>
    <property type="match status" value="1"/>
</dbReference>
<proteinExistence type="predicted"/>
<dbReference type="HOGENOM" id="CLU_023976_4_2_4"/>
<dbReference type="GO" id="GO:0055085">
    <property type="term" value="P:transmembrane transport"/>
    <property type="evidence" value="ECO:0007669"/>
    <property type="project" value="InterPro"/>
</dbReference>
<feature type="compositionally biased region" description="Polar residues" evidence="2">
    <location>
        <begin position="108"/>
        <end position="122"/>
    </location>
</feature>
<accession>Q2SUE4</accession>
<keyword evidence="3" id="KW-1133">Transmembrane helix</keyword>
<dbReference type="KEGG" id="bte:BTH_I2948"/>
<dbReference type="Gene3D" id="2.40.30.170">
    <property type="match status" value="1"/>
</dbReference>
<dbReference type="InterPro" id="IPR050739">
    <property type="entry name" value="MFP"/>
</dbReference>
<keyword evidence="6" id="KW-1185">Reference proteome</keyword>
<dbReference type="Gene3D" id="2.40.50.100">
    <property type="match status" value="1"/>
</dbReference>
<feature type="compositionally biased region" description="Basic and acidic residues" evidence="2">
    <location>
        <begin position="77"/>
        <end position="88"/>
    </location>
</feature>
<evidence type="ECO:0000256" key="2">
    <source>
        <dbReference type="SAM" id="MobiDB-lite"/>
    </source>
</evidence>
<keyword evidence="3" id="KW-0472">Membrane</keyword>
<reference evidence="5 6" key="1">
    <citation type="journal article" date="2005" name="BMC Genomics">
        <title>Bacterial genome adaptation to niches: divergence of the potential virulence genes in three Burkholderia species of different survival strategies.</title>
        <authorList>
            <person name="Kim H.S."/>
            <person name="Schell M.A."/>
            <person name="Yu Y."/>
            <person name="Ulrich R.L."/>
            <person name="Sarria S.H."/>
            <person name="Nierman W.C."/>
            <person name="DeShazer D."/>
        </authorList>
    </citation>
    <scope>NUCLEOTIDE SEQUENCE [LARGE SCALE GENOMIC DNA]</scope>
    <source>
        <strain evidence="6">ATCC 700388 / DSM 13276 / CCUG 48851 / CIP 106301 / E264</strain>
    </source>
</reference>
<dbReference type="AlphaFoldDB" id="Q2SUE4"/>
<evidence type="ECO:0000259" key="4">
    <source>
        <dbReference type="Pfam" id="PF26002"/>
    </source>
</evidence>
<evidence type="ECO:0000256" key="3">
    <source>
        <dbReference type="SAM" id="Phobius"/>
    </source>
</evidence>
<feature type="transmembrane region" description="Helical" evidence="3">
    <location>
        <begin position="146"/>
        <end position="168"/>
    </location>
</feature>
<dbReference type="Gene3D" id="1.10.287.470">
    <property type="entry name" value="Helix hairpin bin"/>
    <property type="match status" value="1"/>
</dbReference>
<gene>
    <name evidence="5" type="ordered locus">BTH_I2948</name>
</gene>
<feature type="compositionally biased region" description="Basic and acidic residues" evidence="2">
    <location>
        <begin position="95"/>
        <end position="107"/>
    </location>
</feature>
<dbReference type="InterPro" id="IPR058982">
    <property type="entry name" value="Beta-barrel_AprE"/>
</dbReference>
<feature type="coiled-coil region" evidence="1">
    <location>
        <begin position="235"/>
        <end position="280"/>
    </location>
</feature>
<dbReference type="EMBL" id="CP000086">
    <property type="protein sequence ID" value="ABC39228.1"/>
    <property type="molecule type" value="Genomic_DNA"/>
</dbReference>
<protein>
    <submittedName>
        <fullName evidence="5">Secretion protein, putative</fullName>
    </submittedName>
</protein>
<dbReference type="Proteomes" id="UP000001930">
    <property type="component" value="Chromosome I"/>
</dbReference>